<dbReference type="STRING" id="1229276.DI53_2525"/>
<evidence type="ECO:0000313" key="3">
    <source>
        <dbReference type="Proteomes" id="UP000031802"/>
    </source>
</evidence>
<dbReference type="InterPro" id="IPR052718">
    <property type="entry name" value="NmrA-type_oxidoreductase"/>
</dbReference>
<dbReference type="InterPro" id="IPR016040">
    <property type="entry name" value="NAD(P)-bd_dom"/>
</dbReference>
<proteinExistence type="predicted"/>
<comment type="caution">
    <text evidence="2">The sequence shown here is derived from an EMBL/GenBank/DDBJ whole genome shotgun (WGS) entry which is preliminary data.</text>
</comment>
<dbReference type="Gene3D" id="3.40.50.720">
    <property type="entry name" value="NAD(P)-binding Rossmann-like Domain"/>
    <property type="match status" value="1"/>
</dbReference>
<dbReference type="Pfam" id="PF13460">
    <property type="entry name" value="NAD_binding_10"/>
    <property type="match status" value="1"/>
</dbReference>
<dbReference type="AlphaFoldDB" id="A0A0B8T043"/>
<sequence length="283" mass="29863">MKIGITGATGQLGRLVIEKLKERTATTDIVALVRNTEKAADLGVDARAFNYDIPNELAAALTGVDKLLLISGNEIGKRQAQHAHVIAAAKEAGVKHIVYTSLLHADRSTLSLAPEHLATEEALKNSGIAYTILRNGWYTENYTGSISGSLAAGAFIGSAADGKISSASRLDFAEAAAIVLTSADQEGKVYELAGDSSYTLAELAAELSKQQDKDIPYADLPEHEYADVLKTFGVPETFAYAIAGWDVSAAKGDLFDDGKALSKLLGRPTTPLADTIKETLAAL</sequence>
<dbReference type="PATRIC" id="fig|1229276.3.peg.2596"/>
<protein>
    <submittedName>
        <fullName evidence="2">Male sterility domain protein</fullName>
    </submittedName>
</protein>
<gene>
    <name evidence="2" type="ORF">DI53_2525</name>
</gene>
<evidence type="ECO:0000313" key="2">
    <source>
        <dbReference type="EMBL" id="KGE13732.1"/>
    </source>
</evidence>
<organism evidence="2 3">
    <name type="scientific">Sphingobacterium deserti</name>
    <dbReference type="NCBI Taxonomy" id="1229276"/>
    <lineage>
        <taxon>Bacteria</taxon>
        <taxon>Pseudomonadati</taxon>
        <taxon>Bacteroidota</taxon>
        <taxon>Sphingobacteriia</taxon>
        <taxon>Sphingobacteriales</taxon>
        <taxon>Sphingobacteriaceae</taxon>
        <taxon>Sphingobacterium</taxon>
    </lineage>
</organism>
<evidence type="ECO:0000259" key="1">
    <source>
        <dbReference type="Pfam" id="PF13460"/>
    </source>
</evidence>
<dbReference type="CDD" id="cd05269">
    <property type="entry name" value="TMR_SDR_a"/>
    <property type="match status" value="1"/>
</dbReference>
<dbReference type="InterPro" id="IPR036291">
    <property type="entry name" value="NAD(P)-bd_dom_sf"/>
</dbReference>
<dbReference type="PANTHER" id="PTHR47129">
    <property type="entry name" value="QUINONE OXIDOREDUCTASE 2"/>
    <property type="match status" value="1"/>
</dbReference>
<dbReference type="Proteomes" id="UP000031802">
    <property type="component" value="Unassembled WGS sequence"/>
</dbReference>
<dbReference type="EMBL" id="JJMU01000043">
    <property type="protein sequence ID" value="KGE13732.1"/>
    <property type="molecule type" value="Genomic_DNA"/>
</dbReference>
<dbReference type="PANTHER" id="PTHR47129:SF1">
    <property type="entry name" value="NMRA-LIKE DOMAIN-CONTAINING PROTEIN"/>
    <property type="match status" value="1"/>
</dbReference>
<name>A0A0B8T043_9SPHI</name>
<reference evidence="3" key="1">
    <citation type="submission" date="2014-04" db="EMBL/GenBank/DDBJ databases">
        <title>Whole-Genome optical mapping and complete genome sequence of Sphingobacterium deserti sp. nov., a new spaces isolated from desert in the west of China.</title>
        <authorList>
            <person name="Teng C."/>
            <person name="Zhou Z."/>
            <person name="Li X."/>
            <person name="Chen M."/>
            <person name="Lin M."/>
            <person name="Wang L."/>
            <person name="Su S."/>
            <person name="Zhang C."/>
            <person name="Zhang W."/>
        </authorList>
    </citation>
    <scope>NUCLEOTIDE SEQUENCE [LARGE SCALE GENOMIC DNA]</scope>
    <source>
        <strain evidence="3">ACCC05744</strain>
    </source>
</reference>
<accession>A0A0B8T043</accession>
<reference evidence="2 3" key="2">
    <citation type="journal article" date="2015" name="PLoS ONE">
        <title>Whole-Genome Optical Mapping and Finished Genome Sequence of Sphingobacterium deserti sp. nov., a New Species Isolated from the Western Desert of China.</title>
        <authorList>
            <person name="Teng C."/>
            <person name="Zhou Z."/>
            <person name="Molnar I."/>
            <person name="Li X."/>
            <person name="Tang R."/>
            <person name="Chen M."/>
            <person name="Wang L."/>
            <person name="Su S."/>
            <person name="Zhang W."/>
            <person name="Lin M."/>
        </authorList>
    </citation>
    <scope>NUCLEOTIDE SEQUENCE [LARGE SCALE GENOMIC DNA]</scope>
    <source>
        <strain evidence="3">ACCC05744</strain>
    </source>
</reference>
<dbReference type="eggNOG" id="COG0702">
    <property type="taxonomic scope" value="Bacteria"/>
</dbReference>
<dbReference type="SUPFAM" id="SSF51735">
    <property type="entry name" value="NAD(P)-binding Rossmann-fold domains"/>
    <property type="match status" value="1"/>
</dbReference>
<feature type="domain" description="NAD(P)-binding" evidence="1">
    <location>
        <begin position="7"/>
        <end position="177"/>
    </location>
</feature>
<dbReference type="RefSeq" id="WP_037499834.1">
    <property type="nucleotide sequence ID" value="NZ_JJMU01000043.1"/>
</dbReference>
<dbReference type="OrthoDB" id="9780595at2"/>
<dbReference type="Gene3D" id="3.90.25.10">
    <property type="entry name" value="UDP-galactose 4-epimerase, domain 1"/>
    <property type="match status" value="1"/>
</dbReference>
<keyword evidence="3" id="KW-1185">Reference proteome</keyword>